<organism evidence="2 3">
    <name type="scientific">Hyaloscypha bicolor E</name>
    <dbReference type="NCBI Taxonomy" id="1095630"/>
    <lineage>
        <taxon>Eukaryota</taxon>
        <taxon>Fungi</taxon>
        <taxon>Dikarya</taxon>
        <taxon>Ascomycota</taxon>
        <taxon>Pezizomycotina</taxon>
        <taxon>Leotiomycetes</taxon>
        <taxon>Helotiales</taxon>
        <taxon>Hyaloscyphaceae</taxon>
        <taxon>Hyaloscypha</taxon>
        <taxon>Hyaloscypha bicolor</taxon>
    </lineage>
</organism>
<dbReference type="OrthoDB" id="10254221at2759"/>
<accession>A0A2J6TKN5</accession>
<protein>
    <submittedName>
        <fullName evidence="2">Uncharacterized protein</fullName>
    </submittedName>
</protein>
<name>A0A2J6TKN5_9HELO</name>
<dbReference type="RefSeq" id="XP_024740493.1">
    <property type="nucleotide sequence ID" value="XM_024874239.1"/>
</dbReference>
<dbReference type="InParanoid" id="A0A2J6TKN5"/>
<dbReference type="PANTHER" id="PTHR43355:SF2">
    <property type="entry name" value="FLAVIN REDUCTASE (NADPH)"/>
    <property type="match status" value="1"/>
</dbReference>
<dbReference type="GeneID" id="36582319"/>
<dbReference type="Gene3D" id="3.40.50.720">
    <property type="entry name" value="NAD(P)-binding Rossmann-like Domain"/>
    <property type="match status" value="1"/>
</dbReference>
<dbReference type="PANTHER" id="PTHR43355">
    <property type="entry name" value="FLAVIN REDUCTASE (NADPH)"/>
    <property type="match status" value="1"/>
</dbReference>
<dbReference type="STRING" id="1095630.A0A2J6TKN5"/>
<dbReference type="GO" id="GO:0016646">
    <property type="term" value="F:oxidoreductase activity, acting on the CH-NH group of donors, NAD or NADP as acceptor"/>
    <property type="evidence" value="ECO:0007669"/>
    <property type="project" value="TreeGrafter"/>
</dbReference>
<dbReference type="Proteomes" id="UP000235371">
    <property type="component" value="Unassembled WGS sequence"/>
</dbReference>
<evidence type="ECO:0000313" key="2">
    <source>
        <dbReference type="EMBL" id="PMD63589.1"/>
    </source>
</evidence>
<dbReference type="SUPFAM" id="SSF51735">
    <property type="entry name" value="NAD(P)-binding Rossmann-fold domains"/>
    <property type="match status" value="1"/>
</dbReference>
<dbReference type="AlphaFoldDB" id="A0A2J6TKN5"/>
<dbReference type="InterPro" id="IPR036291">
    <property type="entry name" value="NAD(P)-bd_dom_sf"/>
</dbReference>
<comment type="similarity">
    <text evidence="1">Belongs to the avfA family.</text>
</comment>
<gene>
    <name evidence="2" type="ORF">K444DRAFT_522885</name>
</gene>
<keyword evidence="3" id="KW-1185">Reference proteome</keyword>
<evidence type="ECO:0000256" key="1">
    <source>
        <dbReference type="ARBA" id="ARBA00038376"/>
    </source>
</evidence>
<proteinExistence type="inferred from homology"/>
<reference evidence="2 3" key="1">
    <citation type="submission" date="2016-04" db="EMBL/GenBank/DDBJ databases">
        <title>A degradative enzymes factory behind the ericoid mycorrhizal symbiosis.</title>
        <authorList>
            <consortium name="DOE Joint Genome Institute"/>
            <person name="Martino E."/>
            <person name="Morin E."/>
            <person name="Grelet G."/>
            <person name="Kuo A."/>
            <person name="Kohler A."/>
            <person name="Daghino S."/>
            <person name="Barry K."/>
            <person name="Choi C."/>
            <person name="Cichocki N."/>
            <person name="Clum A."/>
            <person name="Copeland A."/>
            <person name="Hainaut M."/>
            <person name="Haridas S."/>
            <person name="Labutti K."/>
            <person name="Lindquist E."/>
            <person name="Lipzen A."/>
            <person name="Khouja H.-R."/>
            <person name="Murat C."/>
            <person name="Ohm R."/>
            <person name="Olson A."/>
            <person name="Spatafora J."/>
            <person name="Veneault-Fourrey C."/>
            <person name="Henrissat B."/>
            <person name="Grigoriev I."/>
            <person name="Martin F."/>
            <person name="Perotto S."/>
        </authorList>
    </citation>
    <scope>NUCLEOTIDE SEQUENCE [LARGE SCALE GENOMIC DNA]</scope>
    <source>
        <strain evidence="2 3">E</strain>
    </source>
</reference>
<dbReference type="InterPro" id="IPR051606">
    <property type="entry name" value="Polyketide_Oxido-like"/>
</dbReference>
<sequence>MSSAASNTKKNILILGSTGPLGALTTQEALAHHFKITIFVRSPEKLAQEIKDNQNITARLLTETAKLFPLLPSFSHIVSVLGPQGLSYKGKAISEFYTVLLQKILTFPTSNRPYVLALSTPSQEAPQDTFSLPMYFMLMIFKRVGAGPYSEIRAITQSFEKYGNGIQWTLYRVGYLTDTVGKGFASAGWIGDERWKLSTSRSDIARWLIREVECEESQRKWVGLMPALSED</sequence>
<evidence type="ECO:0000313" key="3">
    <source>
        <dbReference type="Proteomes" id="UP000235371"/>
    </source>
</evidence>
<dbReference type="EMBL" id="KZ613780">
    <property type="protein sequence ID" value="PMD63589.1"/>
    <property type="molecule type" value="Genomic_DNA"/>
</dbReference>